<sequence>MVSTFVLYLRLLPLKSEECYTKLLDLLIDVCTARRITLQPEILTRRYSDSKGKWLERKTTNPLESNIKWWTKSGETTEKGYNWLKNNIKRKTKKHGQIWLYIWYGTCDLTSKNKKYIALTSETDSAIDKAAEYLGKIKELVKQYPNCRVTFLEIPVYSISEYNKNKDHKTPEIFKDQDKKLEAQIYKLNEKIRTLNKDELTYSPLFTTDIIHNSKTIKNKRTRTSTTRKTFSFWLYADGIHPGPLLAKVWLMKITKHALINCWKQDHIWHHRSCIELCTTDYELLQRSNVQWMCCKCDSLNVSSFTYHAYEIENISYYEPLTTDLSFMDTFSSSFSPLVTSSPKDKSITKNRSVTNSTRNSVKDTTPPPFNIINKRNLRIMTVNCRSIKDKTSEFKTTIQYTKPDIIIGTESWLKGVKPGKNPTKDAIKSAEVFPDNYTSFRNDRGTLGGGVFILVHNSMISTEQPQYITKCEIEWVKLKLKTAQDLIIGSFYMPHRNKAQLEELEKSLEKITEENKSSNIILAGDFNCPDIMWDNLTIRKDAQDPEVQKQLVNITTQFGLTQFHEEPTRENNLLDLVFTSNPSLMKTSTNIPGISDHAIIITDTDIKPFYYKSNPRKVYTWARANWDEVNKDLDSLLSQISNSIQNNQNVNEAWLMFKKHHLPALIKTYHQK</sequence>
<organism evidence="3 4">
    <name type="scientific">Mytilus edulis</name>
    <name type="common">Blue mussel</name>
    <dbReference type="NCBI Taxonomy" id="6550"/>
    <lineage>
        <taxon>Eukaryota</taxon>
        <taxon>Metazoa</taxon>
        <taxon>Spiralia</taxon>
        <taxon>Lophotrochozoa</taxon>
        <taxon>Mollusca</taxon>
        <taxon>Bivalvia</taxon>
        <taxon>Autobranchia</taxon>
        <taxon>Pteriomorphia</taxon>
        <taxon>Mytilida</taxon>
        <taxon>Mytiloidea</taxon>
        <taxon>Mytilidae</taxon>
        <taxon>Mytilinae</taxon>
        <taxon>Mytilus</taxon>
    </lineage>
</organism>
<name>A0A8S3U5R8_MYTED</name>
<dbReference type="GO" id="GO:0031012">
    <property type="term" value="C:extracellular matrix"/>
    <property type="evidence" value="ECO:0007669"/>
    <property type="project" value="TreeGrafter"/>
</dbReference>
<dbReference type="InterPro" id="IPR036514">
    <property type="entry name" value="SGNH_hydro_sf"/>
</dbReference>
<evidence type="ECO:0000256" key="1">
    <source>
        <dbReference type="SAM" id="MobiDB-lite"/>
    </source>
</evidence>
<dbReference type="OrthoDB" id="6780717at2759"/>
<keyword evidence="4" id="KW-1185">Reference proteome</keyword>
<dbReference type="InterPro" id="IPR036691">
    <property type="entry name" value="Endo/exonu/phosph_ase_sf"/>
</dbReference>
<dbReference type="Gene3D" id="3.60.10.10">
    <property type="entry name" value="Endonuclease/exonuclease/phosphatase"/>
    <property type="match status" value="1"/>
</dbReference>
<evidence type="ECO:0000259" key="2">
    <source>
        <dbReference type="Pfam" id="PF14529"/>
    </source>
</evidence>
<dbReference type="SUPFAM" id="SSF56219">
    <property type="entry name" value="DNase I-like"/>
    <property type="match status" value="1"/>
</dbReference>
<dbReference type="GO" id="GO:0003824">
    <property type="term" value="F:catalytic activity"/>
    <property type="evidence" value="ECO:0007669"/>
    <property type="project" value="InterPro"/>
</dbReference>
<dbReference type="GO" id="GO:0061343">
    <property type="term" value="P:cell adhesion involved in heart morphogenesis"/>
    <property type="evidence" value="ECO:0007669"/>
    <property type="project" value="TreeGrafter"/>
</dbReference>
<feature type="compositionally biased region" description="Polar residues" evidence="1">
    <location>
        <begin position="350"/>
        <end position="364"/>
    </location>
</feature>
<dbReference type="InterPro" id="IPR005135">
    <property type="entry name" value="Endo/exonuclease/phosphatase"/>
</dbReference>
<dbReference type="Proteomes" id="UP000683360">
    <property type="component" value="Unassembled WGS sequence"/>
</dbReference>
<dbReference type="GO" id="GO:0007508">
    <property type="term" value="P:larval heart development"/>
    <property type="evidence" value="ECO:0007669"/>
    <property type="project" value="TreeGrafter"/>
</dbReference>
<evidence type="ECO:0000313" key="3">
    <source>
        <dbReference type="EMBL" id="CAG2240935.1"/>
    </source>
</evidence>
<comment type="caution">
    <text evidence="3">The sequence shown here is derived from an EMBL/GenBank/DDBJ whole genome shotgun (WGS) entry which is preliminary data.</text>
</comment>
<feature type="region of interest" description="Disordered" evidence="1">
    <location>
        <begin position="343"/>
        <end position="368"/>
    </location>
</feature>
<evidence type="ECO:0000313" key="4">
    <source>
        <dbReference type="Proteomes" id="UP000683360"/>
    </source>
</evidence>
<dbReference type="AlphaFoldDB" id="A0A8S3U5R8"/>
<feature type="domain" description="Endonuclease/exonuclease/phosphatase" evidence="2">
    <location>
        <begin position="489"/>
        <end position="602"/>
    </location>
</feature>
<dbReference type="Pfam" id="PF14529">
    <property type="entry name" value="Exo_endo_phos_2"/>
    <property type="match status" value="1"/>
</dbReference>
<dbReference type="Gene3D" id="3.40.50.1110">
    <property type="entry name" value="SGNH hydrolase"/>
    <property type="match status" value="1"/>
</dbReference>
<dbReference type="PANTHER" id="PTHR33395">
    <property type="entry name" value="TRANSCRIPTASE, PUTATIVE-RELATED-RELATED"/>
    <property type="match status" value="1"/>
</dbReference>
<gene>
    <name evidence="3" type="ORF">MEDL_53226</name>
</gene>
<dbReference type="PANTHER" id="PTHR33395:SF22">
    <property type="entry name" value="REVERSE TRANSCRIPTASE DOMAIN-CONTAINING PROTEIN"/>
    <property type="match status" value="1"/>
</dbReference>
<dbReference type="SUPFAM" id="SSF52266">
    <property type="entry name" value="SGNH hydrolase"/>
    <property type="match status" value="1"/>
</dbReference>
<reference evidence="3" key="1">
    <citation type="submission" date="2021-03" db="EMBL/GenBank/DDBJ databases">
        <authorList>
            <person name="Bekaert M."/>
        </authorList>
    </citation>
    <scope>NUCLEOTIDE SEQUENCE</scope>
</reference>
<accession>A0A8S3U5R8</accession>
<proteinExistence type="predicted"/>
<dbReference type="EMBL" id="CAJPWZ010002578">
    <property type="protein sequence ID" value="CAG2240935.1"/>
    <property type="molecule type" value="Genomic_DNA"/>
</dbReference>
<protein>
    <recommendedName>
        <fullName evidence="2">Endonuclease/exonuclease/phosphatase domain-containing protein</fullName>
    </recommendedName>
</protein>